<dbReference type="Gene3D" id="3.40.50.300">
    <property type="entry name" value="P-loop containing nucleotide triphosphate hydrolases"/>
    <property type="match status" value="1"/>
</dbReference>
<dbReference type="SUPFAM" id="SSF52540">
    <property type="entry name" value="P-loop containing nucleoside triphosphate hydrolases"/>
    <property type="match status" value="1"/>
</dbReference>
<accession>A0AAE0CKQ7</accession>
<dbReference type="AlphaFoldDB" id="A0AAE0CKQ7"/>
<reference evidence="3" key="1">
    <citation type="journal article" date="2023" name="Plant J.">
        <title>Genome sequences and population genomics provide insights into the demographic history, inbreeding, and mutation load of two 'living fossil' tree species of Dipteronia.</title>
        <authorList>
            <person name="Feng Y."/>
            <person name="Comes H.P."/>
            <person name="Chen J."/>
            <person name="Zhu S."/>
            <person name="Lu R."/>
            <person name="Zhang X."/>
            <person name="Li P."/>
            <person name="Qiu J."/>
            <person name="Olsen K.M."/>
            <person name="Qiu Y."/>
        </authorList>
    </citation>
    <scope>NUCLEOTIDE SEQUENCE</scope>
    <source>
        <strain evidence="3">KIB01</strain>
    </source>
</reference>
<protein>
    <recommendedName>
        <fullName evidence="2">NB-ARC domain-containing protein</fullName>
    </recommendedName>
</protein>
<gene>
    <name evidence="3" type="ORF">Ddye_014557</name>
</gene>
<proteinExistence type="predicted"/>
<dbReference type="InterPro" id="IPR002182">
    <property type="entry name" value="NB-ARC"/>
</dbReference>
<keyword evidence="4" id="KW-1185">Reference proteome</keyword>
<evidence type="ECO:0000313" key="4">
    <source>
        <dbReference type="Proteomes" id="UP001280121"/>
    </source>
</evidence>
<evidence type="ECO:0000256" key="1">
    <source>
        <dbReference type="ARBA" id="ARBA00022821"/>
    </source>
</evidence>
<dbReference type="GO" id="GO:0043531">
    <property type="term" value="F:ADP binding"/>
    <property type="evidence" value="ECO:0007669"/>
    <property type="project" value="InterPro"/>
</dbReference>
<sequence>MYNLNIVRSIEEPQRLKTTSFVDVSDIHGRDKEKNHFISKLLTESNEEGKGKGLRIISIVGMGGVGKTTLAQLAYNNRKIKSNFEKRMWVCVSDPFDEVRIAKAIIEVL</sequence>
<dbReference type="EMBL" id="JANJYI010000004">
    <property type="protein sequence ID" value="KAK2654701.1"/>
    <property type="molecule type" value="Genomic_DNA"/>
</dbReference>
<evidence type="ECO:0000313" key="3">
    <source>
        <dbReference type="EMBL" id="KAK2654701.1"/>
    </source>
</evidence>
<dbReference type="GO" id="GO:0006952">
    <property type="term" value="P:defense response"/>
    <property type="evidence" value="ECO:0007669"/>
    <property type="project" value="UniProtKB-KW"/>
</dbReference>
<evidence type="ECO:0000259" key="2">
    <source>
        <dbReference type="Pfam" id="PF00931"/>
    </source>
</evidence>
<dbReference type="Pfam" id="PF00931">
    <property type="entry name" value="NB-ARC"/>
    <property type="match status" value="1"/>
</dbReference>
<dbReference type="Proteomes" id="UP001280121">
    <property type="component" value="Unassembled WGS sequence"/>
</dbReference>
<feature type="domain" description="NB-ARC" evidence="2">
    <location>
        <begin position="34"/>
        <end position="109"/>
    </location>
</feature>
<dbReference type="InterPro" id="IPR027417">
    <property type="entry name" value="P-loop_NTPase"/>
</dbReference>
<dbReference type="PANTHER" id="PTHR36766:SF45">
    <property type="entry name" value="NB-ARC DOMAIN-CONTAINING PROTEIN"/>
    <property type="match status" value="1"/>
</dbReference>
<organism evidence="3 4">
    <name type="scientific">Dipteronia dyeriana</name>
    <dbReference type="NCBI Taxonomy" id="168575"/>
    <lineage>
        <taxon>Eukaryota</taxon>
        <taxon>Viridiplantae</taxon>
        <taxon>Streptophyta</taxon>
        <taxon>Embryophyta</taxon>
        <taxon>Tracheophyta</taxon>
        <taxon>Spermatophyta</taxon>
        <taxon>Magnoliopsida</taxon>
        <taxon>eudicotyledons</taxon>
        <taxon>Gunneridae</taxon>
        <taxon>Pentapetalae</taxon>
        <taxon>rosids</taxon>
        <taxon>malvids</taxon>
        <taxon>Sapindales</taxon>
        <taxon>Sapindaceae</taxon>
        <taxon>Hippocastanoideae</taxon>
        <taxon>Acereae</taxon>
        <taxon>Dipteronia</taxon>
    </lineage>
</organism>
<comment type="caution">
    <text evidence="3">The sequence shown here is derived from an EMBL/GenBank/DDBJ whole genome shotgun (WGS) entry which is preliminary data.</text>
</comment>
<name>A0AAE0CKQ7_9ROSI</name>
<keyword evidence="1" id="KW-0611">Plant defense</keyword>
<dbReference type="PANTHER" id="PTHR36766">
    <property type="entry name" value="PLANT BROAD-SPECTRUM MILDEW RESISTANCE PROTEIN RPW8"/>
    <property type="match status" value="1"/>
</dbReference>